<feature type="transmembrane region" description="Helical" evidence="1">
    <location>
        <begin position="107"/>
        <end position="130"/>
    </location>
</feature>
<dbReference type="PATRIC" id="fig|317.174.peg.934"/>
<sequence length="140" mass="15049">MFSMLDTVTTTLNTIRGEKAGVCFVADSDLTAKLSSKSSCWDTAQSELSGATADRINKIGDTSTTEKLLEYLQIFCALAQAIGYVYFGIAVHGLYKLSQGSNRDGPYKSLIIMAASCLIIDLPHTAVVFIDMLKALGVNI</sequence>
<organism evidence="2 3">
    <name type="scientific">Pseudomonas syringae</name>
    <dbReference type="NCBI Taxonomy" id="317"/>
    <lineage>
        <taxon>Bacteria</taxon>
        <taxon>Pseudomonadati</taxon>
        <taxon>Pseudomonadota</taxon>
        <taxon>Gammaproteobacteria</taxon>
        <taxon>Pseudomonadales</taxon>
        <taxon>Pseudomonadaceae</taxon>
        <taxon>Pseudomonas</taxon>
    </lineage>
</organism>
<comment type="caution">
    <text evidence="2">The sequence shown here is derived from an EMBL/GenBank/DDBJ whole genome shotgun (WGS) entry which is preliminary data.</text>
</comment>
<dbReference type="AlphaFoldDB" id="A0A085VF18"/>
<reference evidence="2 3" key="1">
    <citation type="submission" date="2014-07" db="EMBL/GenBank/DDBJ databases">
        <title>Draft Genome Sequences of Environmental Pseudomonas syringae strains.</title>
        <authorList>
            <person name="Baltrus D.A."/>
            <person name="Berge O."/>
            <person name="Morris C."/>
        </authorList>
    </citation>
    <scope>NUCLEOTIDE SEQUENCE [LARGE SCALE GENOMIC DNA]</scope>
    <source>
        <strain evidence="2 3">CEB003</strain>
    </source>
</reference>
<accession>A0A085VF18</accession>
<proteinExistence type="predicted"/>
<evidence type="ECO:0000313" key="2">
    <source>
        <dbReference type="EMBL" id="KFE54031.1"/>
    </source>
</evidence>
<evidence type="ECO:0000313" key="3">
    <source>
        <dbReference type="Proteomes" id="UP000028643"/>
    </source>
</evidence>
<name>A0A085VF18_PSESX</name>
<dbReference type="EMBL" id="JPQT01000063">
    <property type="protein sequence ID" value="KFE54031.1"/>
    <property type="molecule type" value="Genomic_DNA"/>
</dbReference>
<gene>
    <name evidence="2" type="ORF">IV02_04595</name>
</gene>
<keyword evidence="1" id="KW-0472">Membrane</keyword>
<protein>
    <submittedName>
        <fullName evidence="2">Uncharacterized protein</fullName>
    </submittedName>
</protein>
<dbReference type="Proteomes" id="UP000028643">
    <property type="component" value="Unassembled WGS sequence"/>
</dbReference>
<keyword evidence="1" id="KW-0812">Transmembrane</keyword>
<keyword evidence="1" id="KW-1133">Transmembrane helix</keyword>
<evidence type="ECO:0000256" key="1">
    <source>
        <dbReference type="SAM" id="Phobius"/>
    </source>
</evidence>
<feature type="transmembrane region" description="Helical" evidence="1">
    <location>
        <begin position="71"/>
        <end position="95"/>
    </location>
</feature>